<dbReference type="Pfam" id="PF00400">
    <property type="entry name" value="WD40"/>
    <property type="match status" value="3"/>
</dbReference>
<dbReference type="OrthoDB" id="239865at2759"/>
<dbReference type="VEuPathDB" id="FungiDB:H257_02434"/>
<evidence type="ECO:0000313" key="1">
    <source>
        <dbReference type="EMBL" id="ETV85894.1"/>
    </source>
</evidence>
<dbReference type="AlphaFoldDB" id="W4H3Q1"/>
<dbReference type="GeneID" id="20804430"/>
<dbReference type="InterPro" id="IPR051150">
    <property type="entry name" value="SWT21/TCAB1_mRNA_Telomere"/>
</dbReference>
<dbReference type="STRING" id="112090.W4H3Q1"/>
<dbReference type="PANTHER" id="PTHR13211:SF0">
    <property type="entry name" value="TELOMERASE CAJAL BODY PROTEIN 1"/>
    <property type="match status" value="1"/>
</dbReference>
<dbReference type="SMART" id="SM00320">
    <property type="entry name" value="WD40"/>
    <property type="match status" value="5"/>
</dbReference>
<dbReference type="InterPro" id="IPR001680">
    <property type="entry name" value="WD40_rpt"/>
</dbReference>
<accession>W4H3Q1</accession>
<reference evidence="1" key="1">
    <citation type="submission" date="2013-12" db="EMBL/GenBank/DDBJ databases">
        <title>The Genome Sequence of Aphanomyces astaci APO3.</title>
        <authorList>
            <consortium name="The Broad Institute Genomics Platform"/>
            <person name="Russ C."/>
            <person name="Tyler B."/>
            <person name="van West P."/>
            <person name="Dieguez-Uribeondo J."/>
            <person name="Young S.K."/>
            <person name="Zeng Q."/>
            <person name="Gargeya S."/>
            <person name="Fitzgerald M."/>
            <person name="Abouelleil A."/>
            <person name="Alvarado L."/>
            <person name="Chapman S.B."/>
            <person name="Gainer-Dewar J."/>
            <person name="Goldberg J."/>
            <person name="Griggs A."/>
            <person name="Gujja S."/>
            <person name="Hansen M."/>
            <person name="Howarth C."/>
            <person name="Imamovic A."/>
            <person name="Ireland A."/>
            <person name="Larimer J."/>
            <person name="McCowan C."/>
            <person name="Murphy C."/>
            <person name="Pearson M."/>
            <person name="Poon T.W."/>
            <person name="Priest M."/>
            <person name="Roberts A."/>
            <person name="Saif S."/>
            <person name="Shea T."/>
            <person name="Sykes S."/>
            <person name="Wortman J."/>
            <person name="Nusbaum C."/>
            <person name="Birren B."/>
        </authorList>
    </citation>
    <scope>NUCLEOTIDE SEQUENCE [LARGE SCALE GENOMIC DNA]</scope>
    <source>
        <strain evidence="1">APO3</strain>
    </source>
</reference>
<proteinExistence type="predicted"/>
<gene>
    <name evidence="1" type="ORF">H257_02434</name>
</gene>
<dbReference type="EMBL" id="KI913117">
    <property type="protein sequence ID" value="ETV85894.1"/>
    <property type="molecule type" value="Genomic_DNA"/>
</dbReference>
<organism evidence="1">
    <name type="scientific">Aphanomyces astaci</name>
    <name type="common">Crayfish plague agent</name>
    <dbReference type="NCBI Taxonomy" id="112090"/>
    <lineage>
        <taxon>Eukaryota</taxon>
        <taxon>Sar</taxon>
        <taxon>Stramenopiles</taxon>
        <taxon>Oomycota</taxon>
        <taxon>Saprolegniomycetes</taxon>
        <taxon>Saprolegniales</taxon>
        <taxon>Verrucalvaceae</taxon>
        <taxon>Aphanomyces</taxon>
    </lineage>
</organism>
<name>W4H3Q1_APHAT</name>
<sequence length="399" mass="44109">MTADEATTSAASDETTTADVEMAAAMPEIVWYEHATGAIPVLEHSISAPFESHFTRGVKVSPDGLCVLSNSDDNILRLFDVEPGVQSATLSMHEGGTVYDFQWYPYMNSEDPATCVFITTSHAHPVHLWDAYTGALRASYRAYDHLDELTSAYSVAFNGTGDKIFCGFDRTIRFFDASQPSRDFTTRSLSKTKKTRHGQRGIISSIHFNPDHSKMYAAGSYSGSTCIYAEDSGELFMGLEGHDGQGVTQVQFTPNGQYLLTGARKNNTINVWDIRNTMQVLHAFERAAPTNQRIAFDIHIGSRYVVTGSSVQKHIVVVESESVNFILLRMQGCSCMTCTRGNASARLRRCRVRPSNVGLHHCHGHHDAGRVREWGVLLPLPRHRADCAEHRAAFVQATA</sequence>
<dbReference type="SUPFAM" id="SSF50978">
    <property type="entry name" value="WD40 repeat-like"/>
    <property type="match status" value="1"/>
</dbReference>
<dbReference type="InterPro" id="IPR015943">
    <property type="entry name" value="WD40/YVTN_repeat-like_dom_sf"/>
</dbReference>
<dbReference type="InterPro" id="IPR036322">
    <property type="entry name" value="WD40_repeat_dom_sf"/>
</dbReference>
<dbReference type="Gene3D" id="2.130.10.10">
    <property type="entry name" value="YVTN repeat-like/Quinoprotein amine dehydrogenase"/>
    <property type="match status" value="1"/>
</dbReference>
<dbReference type="RefSeq" id="XP_009824366.1">
    <property type="nucleotide sequence ID" value="XM_009826064.1"/>
</dbReference>
<dbReference type="PANTHER" id="PTHR13211">
    <property type="entry name" value="TELOMERASE CAJAL BODY PROTEIN 1"/>
    <property type="match status" value="1"/>
</dbReference>
<protein>
    <submittedName>
        <fullName evidence="1">Uncharacterized protein</fullName>
    </submittedName>
</protein>